<dbReference type="Proteomes" id="UP000523196">
    <property type="component" value="Unassembled WGS sequence"/>
</dbReference>
<organism evidence="1 2">
    <name type="scientific">Marilutibacter spongiae</name>
    <dbReference type="NCBI Taxonomy" id="2025720"/>
    <lineage>
        <taxon>Bacteria</taxon>
        <taxon>Pseudomonadati</taxon>
        <taxon>Pseudomonadota</taxon>
        <taxon>Gammaproteobacteria</taxon>
        <taxon>Lysobacterales</taxon>
        <taxon>Lysobacteraceae</taxon>
        <taxon>Marilutibacter</taxon>
    </lineage>
</organism>
<evidence type="ECO:0000313" key="2">
    <source>
        <dbReference type="Proteomes" id="UP000523196"/>
    </source>
</evidence>
<name>A0A7W3TMD3_9GAMM</name>
<evidence type="ECO:0000313" key="1">
    <source>
        <dbReference type="EMBL" id="MBB1061002.1"/>
    </source>
</evidence>
<dbReference type="Pfam" id="PF14539">
    <property type="entry name" value="DUF4442"/>
    <property type="match status" value="1"/>
</dbReference>
<reference evidence="1 2" key="1">
    <citation type="submission" date="2020-08" db="EMBL/GenBank/DDBJ databases">
        <authorList>
            <person name="Xu S."/>
            <person name="Li A."/>
        </authorList>
    </citation>
    <scope>NUCLEOTIDE SEQUENCE [LARGE SCALE GENOMIC DNA]</scope>
    <source>
        <strain evidence="1 2">119BY6-57</strain>
    </source>
</reference>
<protein>
    <submittedName>
        <fullName evidence="1">DUF4442 domain-containing protein</fullName>
    </submittedName>
</protein>
<dbReference type="AlphaFoldDB" id="A0A7W3TMD3"/>
<dbReference type="InterPro" id="IPR029069">
    <property type="entry name" value="HotDog_dom_sf"/>
</dbReference>
<accession>A0A7W3TMD3</accession>
<dbReference type="SUPFAM" id="SSF54637">
    <property type="entry name" value="Thioesterase/thiol ester dehydrase-isomerase"/>
    <property type="match status" value="1"/>
</dbReference>
<gene>
    <name evidence="1" type="ORF">H4F98_10485</name>
</gene>
<keyword evidence="2" id="KW-1185">Reference proteome</keyword>
<comment type="caution">
    <text evidence="1">The sequence shown here is derived from an EMBL/GenBank/DDBJ whole genome shotgun (WGS) entry which is preliminary data.</text>
</comment>
<proteinExistence type="predicted"/>
<dbReference type="RefSeq" id="WP_182687450.1">
    <property type="nucleotide sequence ID" value="NZ_JACHTF010000010.1"/>
</dbReference>
<sequence>MNARLLRHVLNLWPPFLFSGVHVRAIDADYRHASVELRLRPWNRNYVGTHFGGSLFAMTDPFWMLLAMNALGRDYIVWDKAGEIEFVKPGRSHVQARFDLDQATVQALRDATAGGDKLLHWFDTDVVDDTGDVVARVRKQLYIRRKKRARPAA</sequence>
<dbReference type="EMBL" id="JACHTF010000010">
    <property type="protein sequence ID" value="MBB1061002.1"/>
    <property type="molecule type" value="Genomic_DNA"/>
</dbReference>
<dbReference type="InterPro" id="IPR027961">
    <property type="entry name" value="DUF4442"/>
</dbReference>
<dbReference type="Gene3D" id="3.10.129.10">
    <property type="entry name" value="Hotdog Thioesterase"/>
    <property type="match status" value="1"/>
</dbReference>